<reference evidence="2" key="1">
    <citation type="submission" date="2023-03" db="EMBL/GenBank/DDBJ databases">
        <title>Massive genome expansion in bonnet fungi (Mycena s.s.) driven by repeated elements and novel gene families across ecological guilds.</title>
        <authorList>
            <consortium name="Lawrence Berkeley National Laboratory"/>
            <person name="Harder C.B."/>
            <person name="Miyauchi S."/>
            <person name="Viragh M."/>
            <person name="Kuo A."/>
            <person name="Thoen E."/>
            <person name="Andreopoulos B."/>
            <person name="Lu D."/>
            <person name="Skrede I."/>
            <person name="Drula E."/>
            <person name="Henrissat B."/>
            <person name="Morin E."/>
            <person name="Kohler A."/>
            <person name="Barry K."/>
            <person name="LaButti K."/>
            <person name="Morin E."/>
            <person name="Salamov A."/>
            <person name="Lipzen A."/>
            <person name="Mereny Z."/>
            <person name="Hegedus B."/>
            <person name="Baldrian P."/>
            <person name="Stursova M."/>
            <person name="Weitz H."/>
            <person name="Taylor A."/>
            <person name="Grigoriev I.V."/>
            <person name="Nagy L.G."/>
            <person name="Martin F."/>
            <person name="Kauserud H."/>
        </authorList>
    </citation>
    <scope>NUCLEOTIDE SEQUENCE</scope>
    <source>
        <strain evidence="2">CBHHK002</strain>
    </source>
</reference>
<accession>A0AAD7A9H8</accession>
<feature type="compositionally biased region" description="Polar residues" evidence="1">
    <location>
        <begin position="142"/>
        <end position="155"/>
    </location>
</feature>
<evidence type="ECO:0000313" key="2">
    <source>
        <dbReference type="EMBL" id="KAJ7352671.1"/>
    </source>
</evidence>
<evidence type="ECO:0000313" key="3">
    <source>
        <dbReference type="Proteomes" id="UP001218218"/>
    </source>
</evidence>
<dbReference type="Proteomes" id="UP001218218">
    <property type="component" value="Unassembled WGS sequence"/>
</dbReference>
<sequence length="170" mass="19190">MANLLNPVKKSARMQNFWMLAVLGGVPLRYPHALGTSTHTGKVDVKASKLDHSSRVYARDEHPNQALKNARKNVEALRIIYEKRHRVQMPNTGAVCYCNAEDFDRELQSSKIMQISRLKEYPESHATRKAGVRKTVIAGADVSNSLPSDSESCDQPQLKYKRSRRSKQIA</sequence>
<comment type="caution">
    <text evidence="2">The sequence shown here is derived from an EMBL/GenBank/DDBJ whole genome shotgun (WGS) entry which is preliminary data.</text>
</comment>
<name>A0AAD7A9H8_9AGAR</name>
<feature type="compositionally biased region" description="Basic residues" evidence="1">
    <location>
        <begin position="159"/>
        <end position="170"/>
    </location>
</feature>
<gene>
    <name evidence="2" type="ORF">DFH08DRAFT_805854</name>
</gene>
<dbReference type="AlphaFoldDB" id="A0AAD7A9H8"/>
<feature type="region of interest" description="Disordered" evidence="1">
    <location>
        <begin position="141"/>
        <end position="170"/>
    </location>
</feature>
<protein>
    <submittedName>
        <fullName evidence="2">Uncharacterized protein</fullName>
    </submittedName>
</protein>
<evidence type="ECO:0000256" key="1">
    <source>
        <dbReference type="SAM" id="MobiDB-lite"/>
    </source>
</evidence>
<dbReference type="EMBL" id="JARIHO010000012">
    <property type="protein sequence ID" value="KAJ7352671.1"/>
    <property type="molecule type" value="Genomic_DNA"/>
</dbReference>
<keyword evidence="3" id="KW-1185">Reference proteome</keyword>
<proteinExistence type="predicted"/>
<organism evidence="2 3">
    <name type="scientific">Mycena albidolilacea</name>
    <dbReference type="NCBI Taxonomy" id="1033008"/>
    <lineage>
        <taxon>Eukaryota</taxon>
        <taxon>Fungi</taxon>
        <taxon>Dikarya</taxon>
        <taxon>Basidiomycota</taxon>
        <taxon>Agaricomycotina</taxon>
        <taxon>Agaricomycetes</taxon>
        <taxon>Agaricomycetidae</taxon>
        <taxon>Agaricales</taxon>
        <taxon>Marasmiineae</taxon>
        <taxon>Mycenaceae</taxon>
        <taxon>Mycena</taxon>
    </lineage>
</organism>